<keyword evidence="6" id="KW-0547">Nucleotide-binding</keyword>
<keyword evidence="7 14" id="KW-0418">Kinase</keyword>
<evidence type="ECO:0000256" key="9">
    <source>
        <dbReference type="ARBA" id="ARBA00022909"/>
    </source>
</evidence>
<comment type="similarity">
    <text evidence="2">Belongs to the HPPK family.</text>
</comment>
<dbReference type="CDD" id="cd00483">
    <property type="entry name" value="HPPK"/>
    <property type="match status" value="1"/>
</dbReference>
<dbReference type="PANTHER" id="PTHR43071">
    <property type="entry name" value="2-AMINO-4-HYDROXY-6-HYDROXYMETHYLDIHYDROPTERIDINE PYROPHOSPHOKINASE"/>
    <property type="match status" value="1"/>
</dbReference>
<dbReference type="SUPFAM" id="SSF55083">
    <property type="entry name" value="6-hydroxymethyl-7,8-dihydropterin pyrophosphokinase, HPPK"/>
    <property type="match status" value="1"/>
</dbReference>
<dbReference type="GO" id="GO:0003848">
    <property type="term" value="F:2-amino-4-hydroxy-6-hydroxymethyldihydropteridine diphosphokinase activity"/>
    <property type="evidence" value="ECO:0007669"/>
    <property type="project" value="UniProtKB-EC"/>
</dbReference>
<keyword evidence="5 14" id="KW-0808">Transferase</keyword>
<dbReference type="GO" id="GO:0016301">
    <property type="term" value="F:kinase activity"/>
    <property type="evidence" value="ECO:0007669"/>
    <property type="project" value="UniProtKB-KW"/>
</dbReference>
<dbReference type="EMBL" id="CVRL01000039">
    <property type="protein sequence ID" value="CRL12360.1"/>
    <property type="molecule type" value="Genomic_DNA"/>
</dbReference>
<evidence type="ECO:0000256" key="11">
    <source>
        <dbReference type="ARBA" id="ARBA00029766"/>
    </source>
</evidence>
<dbReference type="GO" id="GO:0046656">
    <property type="term" value="P:folic acid biosynthetic process"/>
    <property type="evidence" value="ECO:0007669"/>
    <property type="project" value="UniProtKB-KW"/>
</dbReference>
<evidence type="ECO:0000256" key="8">
    <source>
        <dbReference type="ARBA" id="ARBA00022840"/>
    </source>
</evidence>
<reference evidence="15" key="1">
    <citation type="submission" date="2015-05" db="EMBL/GenBank/DDBJ databases">
        <authorList>
            <person name="Rodrigo-Torres Lidia"/>
            <person name="Arahal R.David."/>
        </authorList>
    </citation>
    <scope>NUCLEOTIDE SEQUENCE [LARGE SCALE GENOMIC DNA]</scope>
    <source>
        <strain evidence="15">CECT 7321</strain>
    </source>
</reference>
<dbReference type="InterPro" id="IPR035907">
    <property type="entry name" value="Hppk_sf"/>
</dbReference>
<dbReference type="STRING" id="481446.NIT7645_01948"/>
<evidence type="ECO:0000256" key="1">
    <source>
        <dbReference type="ARBA" id="ARBA00005051"/>
    </source>
</evidence>
<dbReference type="AlphaFoldDB" id="A0A0H5DJ31"/>
<protein>
    <recommendedName>
        <fullName evidence="4">2-amino-4-hydroxy-6-hydroxymethyldihydropteridine pyrophosphokinase</fullName>
        <ecNumber evidence="3">2.7.6.3</ecNumber>
    </recommendedName>
    <alternativeName>
        <fullName evidence="11">6-hydroxymethyl-7,8-dihydropterin pyrophosphokinase</fullName>
    </alternativeName>
    <alternativeName>
        <fullName evidence="12">7,8-dihydro-6-hydroxymethylpterin-pyrophosphokinase</fullName>
    </alternativeName>
</protein>
<dbReference type="PANTHER" id="PTHR43071:SF1">
    <property type="entry name" value="2-AMINO-4-HYDROXY-6-HYDROXYMETHYLDIHYDROPTERIDINE PYROPHOSPHOKINASE"/>
    <property type="match status" value="1"/>
</dbReference>
<sequence length="189" mass="21368">MTEIRSKALVALGGNLPIGEQSVVHSLIGAIAQLCESRTRLLAVSRFYQTPCFPAGAGPDYVNAAIAVETDLDPRTLLERLHEIEADFARRRTQRWGMRTLDLDLLAYGNLIHPDQATFERWKDLPLEQQMRDAPGQMLLPHPRMQDRGFVLVPLADIAPDWRHPILDRTVRQMRDALPKTDLSEISPI</sequence>
<evidence type="ECO:0000256" key="6">
    <source>
        <dbReference type="ARBA" id="ARBA00022741"/>
    </source>
</evidence>
<feature type="domain" description="7,8-dihydro-6-hydroxymethylpterin-pyrophosphokinase" evidence="13">
    <location>
        <begin position="10"/>
        <end position="160"/>
    </location>
</feature>
<gene>
    <name evidence="14" type="primary">folK</name>
    <name evidence="14" type="ORF">NIT7321_03234</name>
</gene>
<comment type="pathway">
    <text evidence="1">Cofactor biosynthesis; tetrahydrofolate biosynthesis; 2-amino-4-hydroxy-6-hydroxymethyl-7,8-dihydropteridine diphosphate from 7,8-dihydroneopterin triphosphate: step 4/4.</text>
</comment>
<proteinExistence type="inferred from homology"/>
<evidence type="ECO:0000259" key="13">
    <source>
        <dbReference type="Pfam" id="PF01288"/>
    </source>
</evidence>
<keyword evidence="15" id="KW-1185">Reference proteome</keyword>
<evidence type="ECO:0000256" key="12">
    <source>
        <dbReference type="ARBA" id="ARBA00033413"/>
    </source>
</evidence>
<dbReference type="GO" id="GO:0046654">
    <property type="term" value="P:tetrahydrofolate biosynthetic process"/>
    <property type="evidence" value="ECO:0007669"/>
    <property type="project" value="UniProtKB-UniPathway"/>
</dbReference>
<evidence type="ECO:0000256" key="10">
    <source>
        <dbReference type="ARBA" id="ARBA00029409"/>
    </source>
</evidence>
<evidence type="ECO:0000313" key="15">
    <source>
        <dbReference type="Proteomes" id="UP000043764"/>
    </source>
</evidence>
<dbReference type="UniPathway" id="UPA00077">
    <property type="reaction ID" value="UER00155"/>
</dbReference>
<dbReference type="InterPro" id="IPR000550">
    <property type="entry name" value="Hppk"/>
</dbReference>
<dbReference type="GO" id="GO:0005524">
    <property type="term" value="F:ATP binding"/>
    <property type="evidence" value="ECO:0007669"/>
    <property type="project" value="UniProtKB-KW"/>
</dbReference>
<evidence type="ECO:0000256" key="4">
    <source>
        <dbReference type="ARBA" id="ARBA00016218"/>
    </source>
</evidence>
<keyword evidence="8" id="KW-0067">ATP-binding</keyword>
<dbReference type="Proteomes" id="UP000043764">
    <property type="component" value="Unassembled WGS sequence"/>
</dbReference>
<accession>A0A0H5DJ31</accession>
<comment type="function">
    <text evidence="10">Catalyzes the transfer of pyrophosphate from adenosine triphosphate (ATP) to 6-hydroxymethyl-7,8-dihydropterin, an enzymatic step in folate biosynthesis pathway.</text>
</comment>
<dbReference type="EC" id="2.7.6.3" evidence="3"/>
<dbReference type="RefSeq" id="WP_046211561.1">
    <property type="nucleotide sequence ID" value="NZ_BSKQ01000001.1"/>
</dbReference>
<dbReference type="Pfam" id="PF01288">
    <property type="entry name" value="HPPK"/>
    <property type="match status" value="1"/>
</dbReference>
<evidence type="ECO:0000313" key="14">
    <source>
        <dbReference type="EMBL" id="CRL12360.1"/>
    </source>
</evidence>
<name>A0A0H5DJ31_9RHOB</name>
<dbReference type="NCBIfam" id="TIGR01498">
    <property type="entry name" value="folK"/>
    <property type="match status" value="1"/>
</dbReference>
<evidence type="ECO:0000256" key="2">
    <source>
        <dbReference type="ARBA" id="ARBA00005810"/>
    </source>
</evidence>
<evidence type="ECO:0000256" key="7">
    <source>
        <dbReference type="ARBA" id="ARBA00022777"/>
    </source>
</evidence>
<keyword evidence="9" id="KW-0289">Folate biosynthesis</keyword>
<evidence type="ECO:0000256" key="3">
    <source>
        <dbReference type="ARBA" id="ARBA00013253"/>
    </source>
</evidence>
<organism evidence="14 15">
    <name type="scientific">Phaeobacter italicus</name>
    <dbReference type="NCBI Taxonomy" id="481446"/>
    <lineage>
        <taxon>Bacteria</taxon>
        <taxon>Pseudomonadati</taxon>
        <taxon>Pseudomonadota</taxon>
        <taxon>Alphaproteobacteria</taxon>
        <taxon>Rhodobacterales</taxon>
        <taxon>Roseobacteraceae</taxon>
        <taxon>Phaeobacter</taxon>
    </lineage>
</organism>
<dbReference type="Gene3D" id="3.30.70.560">
    <property type="entry name" value="7,8-Dihydro-6-hydroxymethylpterin-pyrophosphokinase HPPK"/>
    <property type="match status" value="1"/>
</dbReference>
<evidence type="ECO:0000256" key="5">
    <source>
        <dbReference type="ARBA" id="ARBA00022679"/>
    </source>
</evidence>